<dbReference type="Proteomes" id="UP000184310">
    <property type="component" value="Unassembled WGS sequence"/>
</dbReference>
<dbReference type="InterPro" id="IPR025857">
    <property type="entry name" value="MacB_PCD"/>
</dbReference>
<dbReference type="Pfam" id="PF12704">
    <property type="entry name" value="MacB_PCD"/>
    <property type="match status" value="1"/>
</dbReference>
<evidence type="ECO:0000256" key="6">
    <source>
        <dbReference type="ARBA" id="ARBA00038076"/>
    </source>
</evidence>
<feature type="transmembrane region" description="Helical" evidence="7">
    <location>
        <begin position="419"/>
        <end position="440"/>
    </location>
</feature>
<dbReference type="OrthoDB" id="9793166at2"/>
<evidence type="ECO:0000256" key="7">
    <source>
        <dbReference type="SAM" id="Phobius"/>
    </source>
</evidence>
<reference evidence="10 11" key="1">
    <citation type="submission" date="2016-11" db="EMBL/GenBank/DDBJ databases">
        <authorList>
            <person name="Jaros S."/>
            <person name="Januszkiewicz K."/>
            <person name="Wedrychowicz H."/>
        </authorList>
    </citation>
    <scope>NUCLEOTIDE SEQUENCE [LARGE SCALE GENOMIC DNA]</scope>
    <source>
        <strain evidence="10 11">DSM 21758</strain>
    </source>
</reference>
<dbReference type="STRING" id="1121302.SAMN02745163_01903"/>
<gene>
    <name evidence="10" type="ORF">SAMN02745163_01903</name>
</gene>
<evidence type="ECO:0000256" key="3">
    <source>
        <dbReference type="ARBA" id="ARBA00022692"/>
    </source>
</evidence>
<accession>A0A1M6J3L7</accession>
<dbReference type="InterPro" id="IPR050250">
    <property type="entry name" value="Macrolide_Exporter_MacB"/>
</dbReference>
<name>A0A1M6J3L7_9CLOT</name>
<evidence type="ECO:0000259" key="9">
    <source>
        <dbReference type="Pfam" id="PF12704"/>
    </source>
</evidence>
<feature type="transmembrane region" description="Helical" evidence="7">
    <location>
        <begin position="303"/>
        <end position="327"/>
    </location>
</feature>
<evidence type="ECO:0000256" key="2">
    <source>
        <dbReference type="ARBA" id="ARBA00022475"/>
    </source>
</evidence>
<organism evidence="10 11">
    <name type="scientific">Clostridium cavendishii DSM 21758</name>
    <dbReference type="NCBI Taxonomy" id="1121302"/>
    <lineage>
        <taxon>Bacteria</taxon>
        <taxon>Bacillati</taxon>
        <taxon>Bacillota</taxon>
        <taxon>Clostridia</taxon>
        <taxon>Eubacteriales</taxon>
        <taxon>Clostridiaceae</taxon>
        <taxon>Clostridium</taxon>
    </lineage>
</organism>
<dbReference type="GO" id="GO:0022857">
    <property type="term" value="F:transmembrane transporter activity"/>
    <property type="evidence" value="ECO:0007669"/>
    <property type="project" value="TreeGrafter"/>
</dbReference>
<feature type="transmembrane region" description="Helical" evidence="7">
    <location>
        <begin position="713"/>
        <end position="740"/>
    </location>
</feature>
<feature type="transmembrane region" description="Helical" evidence="7">
    <location>
        <begin position="245"/>
        <end position="269"/>
    </location>
</feature>
<evidence type="ECO:0000313" key="10">
    <source>
        <dbReference type="EMBL" id="SHJ41286.1"/>
    </source>
</evidence>
<comment type="similarity">
    <text evidence="6">Belongs to the ABC-4 integral membrane protein family.</text>
</comment>
<keyword evidence="4 7" id="KW-1133">Transmembrane helix</keyword>
<keyword evidence="3 7" id="KW-0812">Transmembrane</keyword>
<feature type="domain" description="MacB-like periplasmic core" evidence="9">
    <location>
        <begin position="20"/>
        <end position="217"/>
    </location>
</feature>
<feature type="domain" description="ABC3 transporter permease C-terminal" evidence="8">
    <location>
        <begin position="717"/>
        <end position="833"/>
    </location>
</feature>
<proteinExistence type="inferred from homology"/>
<evidence type="ECO:0000259" key="8">
    <source>
        <dbReference type="Pfam" id="PF02687"/>
    </source>
</evidence>
<feature type="transmembrane region" description="Helical" evidence="7">
    <location>
        <begin position="347"/>
        <end position="365"/>
    </location>
</feature>
<keyword evidence="11" id="KW-1185">Reference proteome</keyword>
<evidence type="ECO:0000256" key="1">
    <source>
        <dbReference type="ARBA" id="ARBA00004651"/>
    </source>
</evidence>
<feature type="transmembrane region" description="Helical" evidence="7">
    <location>
        <begin position="806"/>
        <end position="826"/>
    </location>
</feature>
<evidence type="ECO:0000256" key="5">
    <source>
        <dbReference type="ARBA" id="ARBA00023136"/>
    </source>
</evidence>
<dbReference type="GO" id="GO:0005886">
    <property type="term" value="C:plasma membrane"/>
    <property type="evidence" value="ECO:0007669"/>
    <property type="project" value="UniProtKB-SubCell"/>
</dbReference>
<dbReference type="PANTHER" id="PTHR30572">
    <property type="entry name" value="MEMBRANE COMPONENT OF TRANSPORTER-RELATED"/>
    <property type="match status" value="1"/>
</dbReference>
<feature type="transmembrane region" description="Helical" evidence="7">
    <location>
        <begin position="761"/>
        <end position="786"/>
    </location>
</feature>
<evidence type="ECO:0000313" key="11">
    <source>
        <dbReference type="Proteomes" id="UP000184310"/>
    </source>
</evidence>
<dbReference type="Pfam" id="PF02687">
    <property type="entry name" value="FtsX"/>
    <property type="match status" value="2"/>
</dbReference>
<sequence length="841" mass="95525">MIDSYKILSKKYLKKNKKRTILTIIGIILSVALISCIGIFILNIRYSMIEQAKNRYGDYHVVILDAKKNDINKLRFNPKVETCGLIEGVDQKREELYSIGDKEISIVRGDSESFKLFKVNFLDGTFPSSEGEIALEKWVLKAFGKDTKLGSKVVIKNEKGVDEFFTIKGIIENQEYSQINGRIKAFTYIKTSTENTKIMVKFRDNVDKKKFIKELRDVYGNDNIRLNENLLAVTGNSSSGTINNAITIVASMVIAIIIIATIFVIYNAFNISIAERMKDLGLLRAVGTTQKQMRKLVIREARIMSIIAIPIGLVCGVVAIYTVIFIFSKMPGATEFAKIKLIIDWRVLAVSFIIGFIAVYISAFLPSLAAGKVSPLVAINNDNLLTKEKNKRRKKWLSKVIKVYKVLAIKNVRRNKKRFYISTISMTISVTLFITFASFINMTEKLMNQENEDKNYHFEIKSIDNSKDLSTDVINQVKNMDGILEITNNYSDLYINALVQDNKIPERFKNSQYNINTVKLNGKDIKQMNAIVEFYDKNKMQTTKSYIKQGNIDGLKEGEVILVRNNTFYDKNGILNKTPIEEFNIGEYININFEPLYLDKLKTESNKVDFGDKDIKKLKVRAITDTLPFGDNMNIDSILILARLEDKDKMLGKKLANEKIKLQGISIVLKDTSFEKQVDEKLSDITASNSKIRYANKLQETKANESFSLQIKILLMGFITVITLISSLNIVNTVSTNIILRRRELASLKAIGMTSRELKKMITLEGMLFGIYGGIIGSILGGIFSYLLYKQMNRMVVFNYSIPVKYIVIAMISVILIGYISALIPLRRLKNDNIIETIKDI</sequence>
<dbReference type="PANTHER" id="PTHR30572:SF4">
    <property type="entry name" value="ABC TRANSPORTER PERMEASE YTRF"/>
    <property type="match status" value="1"/>
</dbReference>
<feature type="transmembrane region" description="Helical" evidence="7">
    <location>
        <begin position="21"/>
        <end position="42"/>
    </location>
</feature>
<keyword evidence="5 7" id="KW-0472">Membrane</keyword>
<comment type="subcellular location">
    <subcellularLocation>
        <location evidence="1">Cell membrane</location>
        <topology evidence="1">Multi-pass membrane protein</topology>
    </subcellularLocation>
</comment>
<keyword evidence="2" id="KW-1003">Cell membrane</keyword>
<feature type="domain" description="ABC3 transporter permease C-terminal" evidence="8">
    <location>
        <begin position="252"/>
        <end position="375"/>
    </location>
</feature>
<dbReference type="AlphaFoldDB" id="A0A1M6J3L7"/>
<dbReference type="EMBL" id="FQZB01000008">
    <property type="protein sequence ID" value="SHJ41286.1"/>
    <property type="molecule type" value="Genomic_DNA"/>
</dbReference>
<dbReference type="InterPro" id="IPR003838">
    <property type="entry name" value="ABC3_permease_C"/>
</dbReference>
<protein>
    <submittedName>
        <fullName evidence="10">Putative ABC transport system permease protein</fullName>
    </submittedName>
</protein>
<dbReference type="RefSeq" id="WP_072986440.1">
    <property type="nucleotide sequence ID" value="NZ_FQZB01000008.1"/>
</dbReference>
<evidence type="ECO:0000256" key="4">
    <source>
        <dbReference type="ARBA" id="ARBA00022989"/>
    </source>
</evidence>